<feature type="transmembrane region" description="Helical" evidence="6">
    <location>
        <begin position="307"/>
        <end position="327"/>
    </location>
</feature>
<evidence type="ECO:0000256" key="2">
    <source>
        <dbReference type="ARBA" id="ARBA00022475"/>
    </source>
</evidence>
<name>A0A4S3K5X2_9GAMM</name>
<reference evidence="8 9" key="1">
    <citation type="submission" date="2019-03" db="EMBL/GenBank/DDBJ databases">
        <title>Genomic Encyclopedia of Type Strains, Phase IV (KMG-IV): sequencing the most valuable type-strain genomes for metagenomic binning, comparative biology and taxonomic classification.</title>
        <authorList>
            <person name="Goeker M."/>
        </authorList>
    </citation>
    <scope>NUCLEOTIDE SEQUENCE [LARGE SCALE GENOMIC DNA]</scope>
    <source>
        <strain evidence="8 9">DSM 26377</strain>
    </source>
</reference>
<dbReference type="PANTHER" id="PTHR33406">
    <property type="entry name" value="MEMBRANE PROTEIN MJ1562-RELATED"/>
    <property type="match status" value="1"/>
</dbReference>
<feature type="transmembrane region" description="Helical" evidence="6">
    <location>
        <begin position="362"/>
        <end position="387"/>
    </location>
</feature>
<keyword evidence="9" id="KW-1185">Reference proteome</keyword>
<feature type="transmembrane region" description="Helical" evidence="6">
    <location>
        <begin position="800"/>
        <end position="822"/>
    </location>
</feature>
<sequence length="870" mass="95459">MHGDARGAFSQLFIRVTEPIVFGKRPRTLIVLFFMTLFMGWQAAHLKLDTGFEKQLPLGHPYIQVFKQYQQQFGGANLVLFALIRKDGSPGKDLYEPEFMATLKALTNSVFFTPGMDRTRVSSIFTPDVRYVEVREEGLYGGNVIPADYAPTEEMLTRVRSNVTKAKVLGRLVANDQSGAMVFSELLEQNPVTGAKLDYVKTAALIEDVRQRFINPKMFEYRLKAASDPLKAGDVAMVTYTDPRKWNLRFQDVEFTVALESGDKEVRKLKGSDFEIAEVDNPDYNANVDIHIVGFAKVVGDIANASLEVVGFFALTIFLVWVILWWYTGSGLIALLPLSCGILAVVWELGILHLFGFGLDPFAILVPFLVLAISVSHGIQITSFWLFEVADHRLNSLDASRATYRRLVIPGITALLTNVVGFGTILLIPIGIVQEMAINAMFGLVAVIVCKKILLPCLLSYAKLGNPDKFREHQRRRDAAFAPVWRAISMITDKPVAAVVLTLAVASWGWAEWVSKDLKIGELHDGVPELRPESRYNRDSAKIASEFSIGVDVIKVIAQNKADGCIDHRIMETIDRFAWRMQNTEGVQSTLSMPQVAKIVYNAFSEGNPKFMVLPRESGALVLAGQQFPTSSGLLNADCSAMPVFVFTADHKAETIDKVVAAVNKFVADEGDASPVKFALATGNVGVMAATNDVIEDTEHTVLLWLYLCIAICVWASFRRLAGLVCVLVPLALVSVFTYAVMVFLDIGLKVSTLPVAAFAAGIGVDYGIYIYSVLEECVTERKMSLRRAYEQTLHQTGKAVIVTALALAASVCTWLLSGLQFQVDMGILLTIMFLANAGAAVLLLPAFAAFLLKPPAPGPTSDATKAVTA</sequence>
<comment type="caution">
    <text evidence="8">The sequence shown here is derived from an EMBL/GenBank/DDBJ whole genome shotgun (WGS) entry which is preliminary data.</text>
</comment>
<feature type="transmembrane region" description="Helical" evidence="6">
    <location>
        <begin position="407"/>
        <end position="428"/>
    </location>
</feature>
<keyword evidence="5 6" id="KW-0472">Membrane</keyword>
<dbReference type="InterPro" id="IPR050545">
    <property type="entry name" value="Mycobact_MmpL"/>
</dbReference>
<dbReference type="EMBL" id="SOBT01000009">
    <property type="protein sequence ID" value="TDU28083.1"/>
    <property type="molecule type" value="Genomic_DNA"/>
</dbReference>
<feature type="transmembrane region" description="Helical" evidence="6">
    <location>
        <begin position="828"/>
        <end position="853"/>
    </location>
</feature>
<evidence type="ECO:0000256" key="5">
    <source>
        <dbReference type="ARBA" id="ARBA00023136"/>
    </source>
</evidence>
<feature type="transmembrane region" description="Helical" evidence="6">
    <location>
        <begin position="333"/>
        <end position="355"/>
    </location>
</feature>
<accession>A0A4S3K5X2</accession>
<evidence type="ECO:0000313" key="8">
    <source>
        <dbReference type="EMBL" id="TDU28083.1"/>
    </source>
</evidence>
<evidence type="ECO:0000256" key="1">
    <source>
        <dbReference type="ARBA" id="ARBA00004651"/>
    </source>
</evidence>
<comment type="subcellular location">
    <subcellularLocation>
        <location evidence="1">Cell membrane</location>
        <topology evidence="1">Multi-pass membrane protein</topology>
    </subcellularLocation>
</comment>
<dbReference type="RefSeq" id="WP_133881670.1">
    <property type="nucleotide sequence ID" value="NZ_MWIN01000010.1"/>
</dbReference>
<evidence type="ECO:0000256" key="3">
    <source>
        <dbReference type="ARBA" id="ARBA00022692"/>
    </source>
</evidence>
<protein>
    <submittedName>
        <fullName evidence="8">Putative RND superfamily exporter protein</fullName>
    </submittedName>
</protein>
<dbReference type="GO" id="GO:0005886">
    <property type="term" value="C:plasma membrane"/>
    <property type="evidence" value="ECO:0007669"/>
    <property type="project" value="UniProtKB-SubCell"/>
</dbReference>
<dbReference type="InterPro" id="IPR004869">
    <property type="entry name" value="MMPL_dom"/>
</dbReference>
<dbReference type="AlphaFoldDB" id="A0A4S3K5X2"/>
<proteinExistence type="predicted"/>
<evidence type="ECO:0000313" key="9">
    <source>
        <dbReference type="Proteomes" id="UP000295341"/>
    </source>
</evidence>
<dbReference type="PROSITE" id="PS50156">
    <property type="entry name" value="SSD"/>
    <property type="match status" value="1"/>
</dbReference>
<dbReference type="Proteomes" id="UP000295341">
    <property type="component" value="Unassembled WGS sequence"/>
</dbReference>
<evidence type="ECO:0000259" key="7">
    <source>
        <dbReference type="PROSITE" id="PS50156"/>
    </source>
</evidence>
<dbReference type="InterPro" id="IPR000731">
    <property type="entry name" value="SSD"/>
</dbReference>
<keyword evidence="2" id="KW-1003">Cell membrane</keyword>
<evidence type="ECO:0000256" key="4">
    <source>
        <dbReference type="ARBA" id="ARBA00022989"/>
    </source>
</evidence>
<keyword evidence="4 6" id="KW-1133">Transmembrane helix</keyword>
<dbReference type="Gene3D" id="1.20.1640.10">
    <property type="entry name" value="Multidrug efflux transporter AcrB transmembrane domain"/>
    <property type="match status" value="2"/>
</dbReference>
<dbReference type="OrthoDB" id="5963930at2"/>
<dbReference type="Pfam" id="PF03176">
    <property type="entry name" value="MMPL"/>
    <property type="match status" value="2"/>
</dbReference>
<feature type="transmembrane region" description="Helical" evidence="6">
    <location>
        <begin position="725"/>
        <end position="745"/>
    </location>
</feature>
<organism evidence="8 9">
    <name type="scientific">Panacagrimonas perspica</name>
    <dbReference type="NCBI Taxonomy" id="381431"/>
    <lineage>
        <taxon>Bacteria</taxon>
        <taxon>Pseudomonadati</taxon>
        <taxon>Pseudomonadota</taxon>
        <taxon>Gammaproteobacteria</taxon>
        <taxon>Nevskiales</taxon>
        <taxon>Nevskiaceae</taxon>
        <taxon>Panacagrimonas</taxon>
    </lineage>
</organism>
<dbReference type="PANTHER" id="PTHR33406:SF10">
    <property type="entry name" value="SSD DOMAIN-CONTAINING PROTEIN"/>
    <property type="match status" value="1"/>
</dbReference>
<keyword evidence="3 6" id="KW-0812">Transmembrane</keyword>
<feature type="transmembrane region" description="Helical" evidence="6">
    <location>
        <begin position="440"/>
        <end position="462"/>
    </location>
</feature>
<evidence type="ECO:0000256" key="6">
    <source>
        <dbReference type="SAM" id="Phobius"/>
    </source>
</evidence>
<gene>
    <name evidence="8" type="ORF">DFR24_2442</name>
</gene>
<feature type="transmembrane region" description="Helical" evidence="6">
    <location>
        <begin position="757"/>
        <end position="779"/>
    </location>
</feature>
<feature type="domain" description="SSD" evidence="7">
    <location>
        <begin position="333"/>
        <end position="461"/>
    </location>
</feature>
<dbReference type="SUPFAM" id="SSF82866">
    <property type="entry name" value="Multidrug efflux transporter AcrB transmembrane domain"/>
    <property type="match status" value="2"/>
</dbReference>